<keyword evidence="7" id="KW-0675">Receptor</keyword>
<evidence type="ECO:0000313" key="13">
    <source>
        <dbReference type="Proteomes" id="UP000792457"/>
    </source>
</evidence>
<evidence type="ECO:0000313" key="12">
    <source>
        <dbReference type="EMBL" id="KAG8231104.1"/>
    </source>
</evidence>
<evidence type="ECO:0000256" key="4">
    <source>
        <dbReference type="ARBA" id="ARBA00022989"/>
    </source>
</evidence>
<evidence type="ECO:0000256" key="1">
    <source>
        <dbReference type="ARBA" id="ARBA00004141"/>
    </source>
</evidence>
<dbReference type="PANTHER" id="PTHR24238:SF75">
    <property type="entry name" value="CHOLECYSTOKININ-LIKE RECEPTOR AT 17D1-RELATED"/>
    <property type="match status" value="1"/>
</dbReference>
<evidence type="ECO:0000256" key="6">
    <source>
        <dbReference type="ARBA" id="ARBA00023136"/>
    </source>
</evidence>
<keyword evidence="5" id="KW-0297">G-protein coupled receptor</keyword>
<dbReference type="PANTHER" id="PTHR24238">
    <property type="entry name" value="G-PROTEIN COUPLED RECEPTOR"/>
    <property type="match status" value="1"/>
</dbReference>
<dbReference type="InterPro" id="IPR017452">
    <property type="entry name" value="GPCR_Rhodpsn_7TM"/>
</dbReference>
<keyword evidence="3 10" id="KW-0812">Transmembrane</keyword>
<reference evidence="12" key="2">
    <citation type="submission" date="2017-10" db="EMBL/GenBank/DDBJ databases">
        <title>Ladona fulva Genome sequencing and assembly.</title>
        <authorList>
            <person name="Murali S."/>
            <person name="Richards S."/>
            <person name="Bandaranaike D."/>
            <person name="Bellair M."/>
            <person name="Blankenburg K."/>
            <person name="Chao H."/>
            <person name="Dinh H."/>
            <person name="Doddapaneni H."/>
            <person name="Dugan-Rocha S."/>
            <person name="Elkadiri S."/>
            <person name="Gnanaolivu R."/>
            <person name="Hernandez B."/>
            <person name="Skinner E."/>
            <person name="Javaid M."/>
            <person name="Lee S."/>
            <person name="Li M."/>
            <person name="Ming W."/>
            <person name="Munidasa M."/>
            <person name="Muniz J."/>
            <person name="Nguyen L."/>
            <person name="Hughes D."/>
            <person name="Osuji N."/>
            <person name="Pu L.-L."/>
            <person name="Puazo M."/>
            <person name="Qu C."/>
            <person name="Quiroz J."/>
            <person name="Raj R."/>
            <person name="Weissenberger G."/>
            <person name="Xin Y."/>
            <person name="Zou X."/>
            <person name="Han Y."/>
            <person name="Worley K."/>
            <person name="Muzny D."/>
            <person name="Gibbs R."/>
        </authorList>
    </citation>
    <scope>NUCLEOTIDE SEQUENCE</scope>
    <source>
        <strain evidence="12">Sampled in the wild</strain>
    </source>
</reference>
<keyword evidence="13" id="KW-1185">Reference proteome</keyword>
<evidence type="ECO:0000256" key="8">
    <source>
        <dbReference type="ARBA" id="ARBA00023224"/>
    </source>
</evidence>
<dbReference type="Pfam" id="PF00001">
    <property type="entry name" value="7tm_1"/>
    <property type="match status" value="1"/>
</dbReference>
<dbReference type="Proteomes" id="UP000792457">
    <property type="component" value="Unassembled WGS sequence"/>
</dbReference>
<proteinExistence type="inferred from homology"/>
<feature type="region of interest" description="Disordered" evidence="9">
    <location>
        <begin position="138"/>
        <end position="171"/>
    </location>
</feature>
<dbReference type="Gene3D" id="1.20.1070.10">
    <property type="entry name" value="Rhodopsin 7-helix transmembrane proteins"/>
    <property type="match status" value="1"/>
</dbReference>
<keyword evidence="6 10" id="KW-0472">Membrane</keyword>
<feature type="region of interest" description="Disordered" evidence="9">
    <location>
        <begin position="41"/>
        <end position="74"/>
    </location>
</feature>
<evidence type="ECO:0000256" key="3">
    <source>
        <dbReference type="ARBA" id="ARBA00022692"/>
    </source>
</evidence>
<comment type="subcellular location">
    <subcellularLocation>
        <location evidence="1">Membrane</location>
        <topology evidence="1">Multi-pass membrane protein</topology>
    </subcellularLocation>
</comment>
<comment type="caution">
    <text evidence="12">The sequence shown here is derived from an EMBL/GenBank/DDBJ whole genome shotgun (WGS) entry which is preliminary data.</text>
</comment>
<dbReference type="InterPro" id="IPR000276">
    <property type="entry name" value="GPCR_Rhodpsn"/>
</dbReference>
<dbReference type="OrthoDB" id="10037617at2759"/>
<dbReference type="EMBL" id="KZ308532">
    <property type="protein sequence ID" value="KAG8231104.1"/>
    <property type="molecule type" value="Genomic_DNA"/>
</dbReference>
<protein>
    <recommendedName>
        <fullName evidence="11">G-protein coupled receptors family 1 profile domain-containing protein</fullName>
    </recommendedName>
</protein>
<sequence>MNFERAYNVLLDLVLLVLPLAILTATYSMITMTLSRGMRLEKAQRNKARKGSRKGSRRSKKWKRRAKGEPGATVRGTVEGEQYLKDISKRNLYYSNTWVSRSKMNVGGVSEVYLERNGSTATRCCRKRTEDEEPRDRWHLRRARYGGATTEDDESDDSEPEEDEGELRRSDAERSLRSKRRVIRMLFVLVLEFFVCWTPLHALNTAASFFGAHAVYSGIGGYPMVAACHLLAYCSSCCNPITYGFMNTRFRQAFLGAFGCQRKKPKGQIDLDRLRSSKSIKVSSRKVDVTSPAFALAYSRGEDPSAIRPLNGVDDCNDSLSEYMPPLLETKCIDETREGLKGVLVDKDR</sequence>
<organism evidence="12 13">
    <name type="scientific">Ladona fulva</name>
    <name type="common">Scarce chaser dragonfly</name>
    <name type="synonym">Libellula fulva</name>
    <dbReference type="NCBI Taxonomy" id="123851"/>
    <lineage>
        <taxon>Eukaryota</taxon>
        <taxon>Metazoa</taxon>
        <taxon>Ecdysozoa</taxon>
        <taxon>Arthropoda</taxon>
        <taxon>Hexapoda</taxon>
        <taxon>Insecta</taxon>
        <taxon>Pterygota</taxon>
        <taxon>Palaeoptera</taxon>
        <taxon>Odonata</taxon>
        <taxon>Epiprocta</taxon>
        <taxon>Anisoptera</taxon>
        <taxon>Libelluloidea</taxon>
        <taxon>Libellulidae</taxon>
        <taxon>Ladona</taxon>
    </lineage>
</organism>
<dbReference type="GO" id="GO:0008188">
    <property type="term" value="F:neuropeptide receptor activity"/>
    <property type="evidence" value="ECO:0007669"/>
    <property type="project" value="TreeGrafter"/>
</dbReference>
<feature type="transmembrane region" description="Helical" evidence="10">
    <location>
        <begin position="6"/>
        <end position="30"/>
    </location>
</feature>
<dbReference type="PRINTS" id="PR00237">
    <property type="entry name" value="GPCRRHODOPSN"/>
</dbReference>
<name>A0A8K0KBH5_LADFU</name>
<keyword evidence="4 10" id="KW-1133">Transmembrane helix</keyword>
<evidence type="ECO:0000256" key="5">
    <source>
        <dbReference type="ARBA" id="ARBA00023040"/>
    </source>
</evidence>
<evidence type="ECO:0000256" key="7">
    <source>
        <dbReference type="ARBA" id="ARBA00023170"/>
    </source>
</evidence>
<dbReference type="PROSITE" id="PS50262">
    <property type="entry name" value="G_PROTEIN_RECEP_F1_2"/>
    <property type="match status" value="1"/>
</dbReference>
<evidence type="ECO:0000256" key="2">
    <source>
        <dbReference type="ARBA" id="ARBA00010663"/>
    </source>
</evidence>
<feature type="domain" description="G-protein coupled receptors family 1 profile" evidence="11">
    <location>
        <begin position="1"/>
        <end position="243"/>
    </location>
</feature>
<feature type="transmembrane region" description="Helical" evidence="10">
    <location>
        <begin position="182"/>
        <end position="200"/>
    </location>
</feature>
<dbReference type="SUPFAM" id="SSF81321">
    <property type="entry name" value="Family A G protein-coupled receptor-like"/>
    <property type="match status" value="1"/>
</dbReference>
<evidence type="ECO:0000259" key="11">
    <source>
        <dbReference type="PROSITE" id="PS50262"/>
    </source>
</evidence>
<dbReference type="GO" id="GO:0005886">
    <property type="term" value="C:plasma membrane"/>
    <property type="evidence" value="ECO:0007669"/>
    <property type="project" value="TreeGrafter"/>
</dbReference>
<reference evidence="12" key="1">
    <citation type="submission" date="2013-04" db="EMBL/GenBank/DDBJ databases">
        <authorList>
            <person name="Qu J."/>
            <person name="Murali S.C."/>
            <person name="Bandaranaike D."/>
            <person name="Bellair M."/>
            <person name="Blankenburg K."/>
            <person name="Chao H."/>
            <person name="Dinh H."/>
            <person name="Doddapaneni H."/>
            <person name="Downs B."/>
            <person name="Dugan-Rocha S."/>
            <person name="Elkadiri S."/>
            <person name="Gnanaolivu R.D."/>
            <person name="Hernandez B."/>
            <person name="Javaid M."/>
            <person name="Jayaseelan J.C."/>
            <person name="Lee S."/>
            <person name="Li M."/>
            <person name="Ming W."/>
            <person name="Munidasa M."/>
            <person name="Muniz J."/>
            <person name="Nguyen L."/>
            <person name="Ongeri F."/>
            <person name="Osuji N."/>
            <person name="Pu L.-L."/>
            <person name="Puazo M."/>
            <person name="Qu C."/>
            <person name="Quiroz J."/>
            <person name="Raj R."/>
            <person name="Weissenberger G."/>
            <person name="Xin Y."/>
            <person name="Zou X."/>
            <person name="Han Y."/>
            <person name="Richards S."/>
            <person name="Worley K."/>
            <person name="Muzny D."/>
            <person name="Gibbs R."/>
        </authorList>
    </citation>
    <scope>NUCLEOTIDE SEQUENCE</scope>
    <source>
        <strain evidence="12">Sampled in the wild</strain>
    </source>
</reference>
<evidence type="ECO:0000256" key="10">
    <source>
        <dbReference type="SAM" id="Phobius"/>
    </source>
</evidence>
<dbReference type="AlphaFoldDB" id="A0A8K0KBH5"/>
<keyword evidence="8" id="KW-0807">Transducer</keyword>
<feature type="compositionally biased region" description="Acidic residues" evidence="9">
    <location>
        <begin position="150"/>
        <end position="165"/>
    </location>
</feature>
<comment type="similarity">
    <text evidence="2">Belongs to the G-protein coupled receptor 1 family.</text>
</comment>
<gene>
    <name evidence="12" type="ORF">J437_LFUL010102</name>
</gene>
<accession>A0A8K0KBH5</accession>
<feature type="compositionally biased region" description="Basic residues" evidence="9">
    <location>
        <begin position="45"/>
        <end position="66"/>
    </location>
</feature>
<evidence type="ECO:0000256" key="9">
    <source>
        <dbReference type="SAM" id="MobiDB-lite"/>
    </source>
</evidence>